<reference evidence="4 5" key="1">
    <citation type="submission" date="2020-01" db="EMBL/GenBank/DDBJ databases">
        <authorList>
            <person name="Kim M."/>
        </authorList>
    </citation>
    <scope>NUCLEOTIDE SEQUENCE [LARGE SCALE GENOMIC DNA]</scope>
    <source>
        <strain evidence="4 5">BT10</strain>
    </source>
</reference>
<feature type="domain" description="Metallo-beta-lactamase" evidence="2">
    <location>
        <begin position="17"/>
        <end position="235"/>
    </location>
</feature>
<protein>
    <submittedName>
        <fullName evidence="4">MBL fold metallo-hydrolase</fullName>
    </submittedName>
</protein>
<evidence type="ECO:0000313" key="5">
    <source>
        <dbReference type="Proteomes" id="UP000464214"/>
    </source>
</evidence>
<sequence>METAISLQFLGAAGTVTGSKYLLRVPGKNILIDCGLFQGLKELRLLNWEPPAFPPEEIDLVLLTHAHLDHTGYLPRLVKRGFRGEIWGTDPTLDIATIILKDTAKIQEEEAKQANENGYSKHHPALAFYDLKDVEKTLKWFRMKPLDHWIPLADNVQCRFRYNGHLLGATFIELEVAGKRIVFSGDIGRPNDLLLHPPQKPEKSDILLLESTYGDRLHPKEYTKQRLADLVRHTLQKKGTLLIPSFAVERAQSLMHLLWQLKKENKIDRVPIILDTPMGADVLKVFYQAQPWHKLSPEDCLQMCEDFRIVTSYRETWEIIDKKEPKIVIAGSGMVTGGRILTYLTKYAEDPATTILLTGYQAEGTRGRQLEEGAKEIKIYGNHYPVRAEVFSLEGLSGHADQAELIDWLSELKETPDQVFLVHGEPTATLAFQKKLKETLGWDCVIPTRNQTIEISL</sequence>
<dbReference type="KEGG" id="nib:GU926_00605"/>
<dbReference type="Gene3D" id="3.40.50.10890">
    <property type="match status" value="1"/>
</dbReference>
<organism evidence="4 5">
    <name type="scientific">Nibribacter ruber</name>
    <dbReference type="NCBI Taxonomy" id="2698458"/>
    <lineage>
        <taxon>Bacteria</taxon>
        <taxon>Pseudomonadati</taxon>
        <taxon>Bacteroidota</taxon>
        <taxon>Cytophagia</taxon>
        <taxon>Cytophagales</taxon>
        <taxon>Hymenobacteraceae</taxon>
        <taxon>Nibribacter</taxon>
    </lineage>
</organism>
<proteinExistence type="predicted"/>
<keyword evidence="1 4" id="KW-0378">Hydrolase</keyword>
<name>A0A6P1NZL8_9BACT</name>
<dbReference type="Pfam" id="PF00753">
    <property type="entry name" value="Lactamase_B"/>
    <property type="match status" value="1"/>
</dbReference>
<dbReference type="Pfam" id="PF07521">
    <property type="entry name" value="RMMBL"/>
    <property type="match status" value="1"/>
</dbReference>
<dbReference type="EMBL" id="CP047897">
    <property type="protein sequence ID" value="QHL86022.1"/>
    <property type="molecule type" value="Genomic_DNA"/>
</dbReference>
<dbReference type="PANTHER" id="PTHR11203">
    <property type="entry name" value="CLEAVAGE AND POLYADENYLATION SPECIFICITY FACTOR FAMILY MEMBER"/>
    <property type="match status" value="1"/>
</dbReference>
<keyword evidence="5" id="KW-1185">Reference proteome</keyword>
<dbReference type="CDD" id="cd16295">
    <property type="entry name" value="TTHA0252-CPSF-like_MBL-fold"/>
    <property type="match status" value="1"/>
</dbReference>
<evidence type="ECO:0000259" key="2">
    <source>
        <dbReference type="SMART" id="SM00849"/>
    </source>
</evidence>
<evidence type="ECO:0000313" key="4">
    <source>
        <dbReference type="EMBL" id="QHL86022.1"/>
    </source>
</evidence>
<dbReference type="GO" id="GO:0004521">
    <property type="term" value="F:RNA endonuclease activity"/>
    <property type="evidence" value="ECO:0007669"/>
    <property type="project" value="TreeGrafter"/>
</dbReference>
<dbReference type="Pfam" id="PF10996">
    <property type="entry name" value="Beta-Casp"/>
    <property type="match status" value="1"/>
</dbReference>
<feature type="domain" description="Beta-Casp" evidence="3">
    <location>
        <begin position="251"/>
        <end position="370"/>
    </location>
</feature>
<dbReference type="RefSeq" id="WP_160688021.1">
    <property type="nucleotide sequence ID" value="NZ_CP047897.1"/>
</dbReference>
<dbReference type="InterPro" id="IPR036866">
    <property type="entry name" value="RibonucZ/Hydroxyglut_hydro"/>
</dbReference>
<dbReference type="Gene3D" id="3.60.15.10">
    <property type="entry name" value="Ribonuclease Z/Hydroxyacylglutathione hydrolase-like"/>
    <property type="match status" value="1"/>
</dbReference>
<dbReference type="InterPro" id="IPR011108">
    <property type="entry name" value="RMMBL"/>
</dbReference>
<dbReference type="PANTHER" id="PTHR11203:SF37">
    <property type="entry name" value="INTEGRATOR COMPLEX SUBUNIT 11"/>
    <property type="match status" value="1"/>
</dbReference>
<dbReference type="InterPro" id="IPR022712">
    <property type="entry name" value="Beta_Casp"/>
</dbReference>
<dbReference type="SUPFAM" id="SSF56281">
    <property type="entry name" value="Metallo-hydrolase/oxidoreductase"/>
    <property type="match status" value="1"/>
</dbReference>
<dbReference type="GO" id="GO:0016787">
    <property type="term" value="F:hydrolase activity"/>
    <property type="evidence" value="ECO:0007669"/>
    <property type="project" value="UniProtKB-KW"/>
</dbReference>
<accession>A0A6P1NZL8</accession>
<evidence type="ECO:0000256" key="1">
    <source>
        <dbReference type="ARBA" id="ARBA00022801"/>
    </source>
</evidence>
<dbReference type="AlphaFoldDB" id="A0A6P1NZL8"/>
<dbReference type="InterPro" id="IPR050698">
    <property type="entry name" value="MBL"/>
</dbReference>
<evidence type="ECO:0000259" key="3">
    <source>
        <dbReference type="SMART" id="SM01027"/>
    </source>
</evidence>
<dbReference type="Proteomes" id="UP000464214">
    <property type="component" value="Chromosome"/>
</dbReference>
<dbReference type="SMART" id="SM00849">
    <property type="entry name" value="Lactamase_B"/>
    <property type="match status" value="1"/>
</dbReference>
<dbReference type="SMART" id="SM01027">
    <property type="entry name" value="Beta-Casp"/>
    <property type="match status" value="1"/>
</dbReference>
<dbReference type="InterPro" id="IPR001279">
    <property type="entry name" value="Metallo-B-lactamas"/>
</dbReference>
<gene>
    <name evidence="4" type="ORF">GU926_00605</name>
</gene>